<comment type="similarity">
    <text evidence="1">Belongs to the sterol desaturase family.</text>
</comment>
<evidence type="ECO:0000256" key="3">
    <source>
        <dbReference type="ARBA" id="ARBA00023002"/>
    </source>
</evidence>
<dbReference type="InterPro" id="IPR006694">
    <property type="entry name" value="Fatty_acid_hydroxylase"/>
</dbReference>
<sequence length="151" mass="18008">MLLKLGLFFGTFFFMEGFAWFTHKYIMHGIMWNWHESHHVHHNEVLEKNDLFSVVFGLISTVTIVVGDLVPELWFLFWIGLGVALYGTFYFIFHDIIVHRRIKIKYIAKSKYMKRIMRAHFIHHKVHTRDGAEAFGFLYAPKKYEGGKERI</sequence>
<keyword evidence="3" id="KW-0560">Oxidoreductase</keyword>
<evidence type="ECO:0000313" key="7">
    <source>
        <dbReference type="Proteomes" id="UP001236507"/>
    </source>
</evidence>
<evidence type="ECO:0000256" key="1">
    <source>
        <dbReference type="ARBA" id="ARBA00009324"/>
    </source>
</evidence>
<feature type="transmembrane region" description="Helical" evidence="4">
    <location>
        <begin position="6"/>
        <end position="23"/>
    </location>
</feature>
<accession>A0ABT6Y9A8</accession>
<keyword evidence="2" id="KW-0125">Carotenoid biosynthesis</keyword>
<feature type="transmembrane region" description="Helical" evidence="4">
    <location>
        <begin position="73"/>
        <end position="93"/>
    </location>
</feature>
<dbReference type="PANTHER" id="PTHR31899">
    <property type="entry name" value="BETA-CAROTENE 3-HYDROXYLASE 1, CHLOROPLASTIC"/>
    <property type="match status" value="1"/>
</dbReference>
<feature type="domain" description="Fatty acid hydroxylase" evidence="5">
    <location>
        <begin position="11"/>
        <end position="136"/>
    </location>
</feature>
<proteinExistence type="inferred from homology"/>
<keyword evidence="4" id="KW-0472">Membrane</keyword>
<name>A0ABT6Y9A8_9BACT</name>
<feature type="transmembrane region" description="Helical" evidence="4">
    <location>
        <begin position="51"/>
        <end position="67"/>
    </location>
</feature>
<gene>
    <name evidence="6" type="ORF">QM524_13000</name>
</gene>
<dbReference type="Proteomes" id="UP001236507">
    <property type="component" value="Unassembled WGS sequence"/>
</dbReference>
<keyword evidence="4" id="KW-1133">Transmembrane helix</keyword>
<dbReference type="RefSeq" id="WP_283344932.1">
    <property type="nucleotide sequence ID" value="NZ_JASHIF010000010.1"/>
</dbReference>
<protein>
    <submittedName>
        <fullName evidence="6">Beta-carotene hydroxylase</fullName>
    </submittedName>
</protein>
<keyword evidence="4" id="KW-0812">Transmembrane</keyword>
<dbReference type="InterPro" id="IPR045019">
    <property type="entry name" value="BETA-OHASE-like"/>
</dbReference>
<reference evidence="6 7" key="1">
    <citation type="submission" date="2023-05" db="EMBL/GenBank/DDBJ databases">
        <title>Novel species of genus Flectobacillus isolated from stream in China.</title>
        <authorList>
            <person name="Lu H."/>
        </authorList>
    </citation>
    <scope>NUCLEOTIDE SEQUENCE [LARGE SCALE GENOMIC DNA]</scope>
    <source>
        <strain evidence="6 7">KCTC 42575</strain>
    </source>
</reference>
<dbReference type="Pfam" id="PF04116">
    <property type="entry name" value="FA_hydroxylase"/>
    <property type="match status" value="1"/>
</dbReference>
<dbReference type="EMBL" id="JASHIF010000010">
    <property type="protein sequence ID" value="MDI9860130.1"/>
    <property type="molecule type" value="Genomic_DNA"/>
</dbReference>
<comment type="caution">
    <text evidence="6">The sequence shown here is derived from an EMBL/GenBank/DDBJ whole genome shotgun (WGS) entry which is preliminary data.</text>
</comment>
<evidence type="ECO:0000259" key="5">
    <source>
        <dbReference type="Pfam" id="PF04116"/>
    </source>
</evidence>
<dbReference type="PANTHER" id="PTHR31899:SF9">
    <property type="entry name" value="BETA-CAROTENE 3-HYDROXYLASE 1, CHLOROPLASTIC"/>
    <property type="match status" value="1"/>
</dbReference>
<organism evidence="6 7">
    <name type="scientific">Flectobacillus roseus</name>
    <dbReference type="NCBI Taxonomy" id="502259"/>
    <lineage>
        <taxon>Bacteria</taxon>
        <taxon>Pseudomonadati</taxon>
        <taxon>Bacteroidota</taxon>
        <taxon>Cytophagia</taxon>
        <taxon>Cytophagales</taxon>
        <taxon>Flectobacillaceae</taxon>
        <taxon>Flectobacillus</taxon>
    </lineage>
</organism>
<evidence type="ECO:0000313" key="6">
    <source>
        <dbReference type="EMBL" id="MDI9860130.1"/>
    </source>
</evidence>
<evidence type="ECO:0000256" key="4">
    <source>
        <dbReference type="SAM" id="Phobius"/>
    </source>
</evidence>
<evidence type="ECO:0000256" key="2">
    <source>
        <dbReference type="ARBA" id="ARBA00022746"/>
    </source>
</evidence>
<keyword evidence="7" id="KW-1185">Reference proteome</keyword>